<organism evidence="8 10">
    <name type="scientific">Orlajensenia flava</name>
    <dbReference type="NCBI Taxonomy" id="2565934"/>
    <lineage>
        <taxon>Bacteria</taxon>
        <taxon>Bacillati</taxon>
        <taxon>Actinomycetota</taxon>
        <taxon>Actinomycetes</taxon>
        <taxon>Micrococcales</taxon>
        <taxon>Microbacteriaceae</taxon>
        <taxon>Orlajensenia</taxon>
    </lineage>
</organism>
<dbReference type="CDD" id="cd06171">
    <property type="entry name" value="Sigma70_r4"/>
    <property type="match status" value="1"/>
</dbReference>
<dbReference type="Pfam" id="PF04542">
    <property type="entry name" value="Sigma70_r2"/>
    <property type="match status" value="1"/>
</dbReference>
<keyword evidence="10" id="KW-1185">Reference proteome</keyword>
<evidence type="ECO:0000256" key="4">
    <source>
        <dbReference type="ARBA" id="ARBA00023125"/>
    </source>
</evidence>
<comment type="caution">
    <text evidence="8">The sequence shown here is derived from an EMBL/GenBank/DDBJ whole genome shotgun (WGS) entry which is preliminary data.</text>
</comment>
<feature type="domain" description="RNA polymerase sigma factor 70 region 4 type 2" evidence="7">
    <location>
        <begin position="127"/>
        <end position="177"/>
    </location>
</feature>
<comment type="similarity">
    <text evidence="1">Belongs to the sigma-70 factor family. ECF subfamily.</text>
</comment>
<keyword evidence="5" id="KW-0804">Transcription</keyword>
<evidence type="ECO:0000256" key="1">
    <source>
        <dbReference type="ARBA" id="ARBA00010641"/>
    </source>
</evidence>
<dbReference type="RefSeq" id="WP_136425308.1">
    <property type="nucleotide sequence ID" value="NZ_SSSN01000013.1"/>
</dbReference>
<dbReference type="OrthoDB" id="7376212at2"/>
<evidence type="ECO:0000259" key="6">
    <source>
        <dbReference type="Pfam" id="PF04542"/>
    </source>
</evidence>
<dbReference type="PANTHER" id="PTHR43133">
    <property type="entry name" value="RNA POLYMERASE ECF-TYPE SIGMA FACTO"/>
    <property type="match status" value="1"/>
</dbReference>
<dbReference type="InterPro" id="IPR013325">
    <property type="entry name" value="RNA_pol_sigma_r2"/>
</dbReference>
<dbReference type="EMBL" id="SSSN01000014">
    <property type="protein sequence ID" value="THG30346.1"/>
    <property type="molecule type" value="Genomic_DNA"/>
</dbReference>
<gene>
    <name evidence="9" type="ORF">E6C70_14695</name>
    <name evidence="8" type="ORF">E6C70_14975</name>
</gene>
<dbReference type="Gene3D" id="1.10.1740.10">
    <property type="match status" value="1"/>
</dbReference>
<dbReference type="SUPFAM" id="SSF88659">
    <property type="entry name" value="Sigma3 and sigma4 domains of RNA polymerase sigma factors"/>
    <property type="match status" value="1"/>
</dbReference>
<evidence type="ECO:0000256" key="5">
    <source>
        <dbReference type="ARBA" id="ARBA00023163"/>
    </source>
</evidence>
<dbReference type="Gene3D" id="1.10.10.10">
    <property type="entry name" value="Winged helix-like DNA-binding domain superfamily/Winged helix DNA-binding domain"/>
    <property type="match status" value="1"/>
</dbReference>
<dbReference type="Pfam" id="PF08281">
    <property type="entry name" value="Sigma70_r4_2"/>
    <property type="match status" value="1"/>
</dbReference>
<keyword evidence="2" id="KW-0805">Transcription regulation</keyword>
<dbReference type="InterPro" id="IPR007627">
    <property type="entry name" value="RNA_pol_sigma70_r2"/>
</dbReference>
<dbReference type="PANTHER" id="PTHR43133:SF8">
    <property type="entry name" value="RNA POLYMERASE SIGMA FACTOR HI_1459-RELATED"/>
    <property type="match status" value="1"/>
</dbReference>
<dbReference type="AlphaFoldDB" id="A0A4S4FM73"/>
<reference evidence="8 10" key="1">
    <citation type="submission" date="2019-04" db="EMBL/GenBank/DDBJ databases">
        <authorList>
            <person name="Jiang L."/>
        </authorList>
    </citation>
    <scope>NUCLEOTIDE SEQUENCE [LARGE SCALE GENOMIC DNA]</scope>
    <source>
        <strain evidence="8 10">YIM 131861</strain>
    </source>
</reference>
<evidence type="ECO:0000259" key="7">
    <source>
        <dbReference type="Pfam" id="PF08281"/>
    </source>
</evidence>
<dbReference type="InterPro" id="IPR036388">
    <property type="entry name" value="WH-like_DNA-bd_sf"/>
</dbReference>
<dbReference type="InterPro" id="IPR039425">
    <property type="entry name" value="RNA_pol_sigma-70-like"/>
</dbReference>
<proteinExistence type="inferred from homology"/>
<name>A0A4S4FM73_9MICO</name>
<protein>
    <submittedName>
        <fullName evidence="8">RNA polymerase sigma factor</fullName>
    </submittedName>
</protein>
<evidence type="ECO:0000313" key="10">
    <source>
        <dbReference type="Proteomes" id="UP000307380"/>
    </source>
</evidence>
<dbReference type="InterPro" id="IPR014284">
    <property type="entry name" value="RNA_pol_sigma-70_dom"/>
</dbReference>
<dbReference type="InterPro" id="IPR013249">
    <property type="entry name" value="RNA_pol_sigma70_r4_t2"/>
</dbReference>
<accession>A0A4S4FM73</accession>
<dbReference type="SUPFAM" id="SSF88946">
    <property type="entry name" value="Sigma2 domain of RNA polymerase sigma factors"/>
    <property type="match status" value="1"/>
</dbReference>
<dbReference type="InterPro" id="IPR013324">
    <property type="entry name" value="RNA_pol_sigma_r3/r4-like"/>
</dbReference>
<dbReference type="NCBIfam" id="TIGR02937">
    <property type="entry name" value="sigma70-ECF"/>
    <property type="match status" value="1"/>
</dbReference>
<dbReference type="GO" id="GO:0006352">
    <property type="term" value="P:DNA-templated transcription initiation"/>
    <property type="evidence" value="ECO:0007669"/>
    <property type="project" value="InterPro"/>
</dbReference>
<keyword evidence="4" id="KW-0238">DNA-binding</keyword>
<dbReference type="Proteomes" id="UP000307380">
    <property type="component" value="Unassembled WGS sequence"/>
</dbReference>
<dbReference type="GO" id="GO:0016987">
    <property type="term" value="F:sigma factor activity"/>
    <property type="evidence" value="ECO:0007669"/>
    <property type="project" value="UniProtKB-KW"/>
</dbReference>
<dbReference type="EMBL" id="SSSN01000013">
    <property type="protein sequence ID" value="THG30609.1"/>
    <property type="molecule type" value="Genomic_DNA"/>
</dbReference>
<feature type="domain" description="RNA polymerase sigma-70 region 2" evidence="6">
    <location>
        <begin position="32"/>
        <end position="97"/>
    </location>
</feature>
<sequence length="187" mass="21025">MSVDLNADLNAVDDAVLVERATDGDTAAFEVIIRRHGPLMRSYAYRILRSEADADDVVQDAFYTAWRQLSEIRDPAAVRSWLMRIVSRTAFTHLRRRPATETDTLLHLAVATTPDPETAAIRNAQLDALSGALDRLPEDQKQCWLLRELVSLSYTEIAQELHLTPGAVRGKLARARASVAIEMEEWR</sequence>
<evidence type="ECO:0000313" key="9">
    <source>
        <dbReference type="EMBL" id="THG30609.1"/>
    </source>
</evidence>
<evidence type="ECO:0000256" key="3">
    <source>
        <dbReference type="ARBA" id="ARBA00023082"/>
    </source>
</evidence>
<evidence type="ECO:0000313" key="8">
    <source>
        <dbReference type="EMBL" id="THG30346.1"/>
    </source>
</evidence>
<keyword evidence="3" id="KW-0731">Sigma factor</keyword>
<evidence type="ECO:0000256" key="2">
    <source>
        <dbReference type="ARBA" id="ARBA00023015"/>
    </source>
</evidence>
<dbReference type="GO" id="GO:0003677">
    <property type="term" value="F:DNA binding"/>
    <property type="evidence" value="ECO:0007669"/>
    <property type="project" value="UniProtKB-KW"/>
</dbReference>